<dbReference type="Proteomes" id="UP001596074">
    <property type="component" value="Unassembled WGS sequence"/>
</dbReference>
<evidence type="ECO:0000259" key="1">
    <source>
        <dbReference type="Pfam" id="PF00501"/>
    </source>
</evidence>
<feature type="domain" description="AMP-dependent synthetase/ligase" evidence="1">
    <location>
        <begin position="26"/>
        <end position="126"/>
    </location>
</feature>
<dbReference type="InterPro" id="IPR000873">
    <property type="entry name" value="AMP-dep_synth/lig_dom"/>
</dbReference>
<gene>
    <name evidence="2" type="ORF">ACFPZN_12645</name>
</gene>
<dbReference type="InterPro" id="IPR050237">
    <property type="entry name" value="ATP-dep_AMP-bd_enzyme"/>
</dbReference>
<comment type="caution">
    <text evidence="2">The sequence shown here is derived from an EMBL/GenBank/DDBJ whole genome shotgun (WGS) entry which is preliminary data.</text>
</comment>
<evidence type="ECO:0000313" key="3">
    <source>
        <dbReference type="Proteomes" id="UP001596074"/>
    </source>
</evidence>
<dbReference type="RefSeq" id="WP_378282085.1">
    <property type="nucleotide sequence ID" value="NZ_JBHSON010000014.1"/>
</dbReference>
<sequence length="312" mass="31918">MFDRDTGLPAVSEITVTGTVMEAALRHAAARRDRPALIGSGRSVGYPRFAEVVPAAAAGLARYGVRPGDVGAIHLADPCDTALAVHAVTAVGAVPAPLPAHASAAELARLMNECGARFLMTGSGEEAVLALAATERAYVRQVFAFGDLPGATPFARLVDDHGGAAPPAAMIDPLHDVGLRLSEPPEDLTHADRLADLYRLGGAAGIVPEDVVACCADDCTPPTWLGLMDLCLAQGATFAGVHDTGAAALLAAVEAHGATLAVAGPAKLRALAFETAPLAAAREVRLLVTGPTGPEVVRACRERHGWAVTFLG</sequence>
<name>A0ABW0ZVS5_9ACTN</name>
<dbReference type="EMBL" id="JBHSON010000014">
    <property type="protein sequence ID" value="MFC5746463.1"/>
    <property type="molecule type" value="Genomic_DNA"/>
</dbReference>
<keyword evidence="3" id="KW-1185">Reference proteome</keyword>
<dbReference type="PANTHER" id="PTHR43767">
    <property type="entry name" value="LONG-CHAIN-FATTY-ACID--COA LIGASE"/>
    <property type="match status" value="1"/>
</dbReference>
<proteinExistence type="predicted"/>
<accession>A0ABW0ZVS5</accession>
<dbReference type="Gene3D" id="3.40.50.12780">
    <property type="entry name" value="N-terminal domain of ligase-like"/>
    <property type="match status" value="2"/>
</dbReference>
<dbReference type="InterPro" id="IPR042099">
    <property type="entry name" value="ANL_N_sf"/>
</dbReference>
<reference evidence="3" key="1">
    <citation type="journal article" date="2019" name="Int. J. Syst. Evol. Microbiol.">
        <title>The Global Catalogue of Microorganisms (GCM) 10K type strain sequencing project: providing services to taxonomists for standard genome sequencing and annotation.</title>
        <authorList>
            <consortium name="The Broad Institute Genomics Platform"/>
            <consortium name="The Broad Institute Genome Sequencing Center for Infectious Disease"/>
            <person name="Wu L."/>
            <person name="Ma J."/>
        </authorList>
    </citation>
    <scope>NUCLEOTIDE SEQUENCE [LARGE SCALE GENOMIC DNA]</scope>
    <source>
        <strain evidence="3">KCTC 42087</strain>
    </source>
</reference>
<evidence type="ECO:0000313" key="2">
    <source>
        <dbReference type="EMBL" id="MFC5746463.1"/>
    </source>
</evidence>
<dbReference type="Pfam" id="PF00501">
    <property type="entry name" value="AMP-binding"/>
    <property type="match status" value="1"/>
</dbReference>
<protein>
    <submittedName>
        <fullName evidence="2">AMP-binding protein</fullName>
    </submittedName>
</protein>
<dbReference type="SUPFAM" id="SSF56801">
    <property type="entry name" value="Acetyl-CoA synthetase-like"/>
    <property type="match status" value="1"/>
</dbReference>
<dbReference type="PANTHER" id="PTHR43767:SF1">
    <property type="entry name" value="NONRIBOSOMAL PEPTIDE SYNTHASE PES1 (EUROFUNG)-RELATED"/>
    <property type="match status" value="1"/>
</dbReference>
<organism evidence="2 3">
    <name type="scientific">Actinomadura rugatobispora</name>
    <dbReference type="NCBI Taxonomy" id="1994"/>
    <lineage>
        <taxon>Bacteria</taxon>
        <taxon>Bacillati</taxon>
        <taxon>Actinomycetota</taxon>
        <taxon>Actinomycetes</taxon>
        <taxon>Streptosporangiales</taxon>
        <taxon>Thermomonosporaceae</taxon>
        <taxon>Actinomadura</taxon>
    </lineage>
</organism>